<comment type="caution">
    <text evidence="2">The sequence shown here is derived from an EMBL/GenBank/DDBJ whole genome shotgun (WGS) entry which is preliminary data.</text>
</comment>
<sequence length="125" mass="12660">MMKKSLSMLLAASAALALSSAYGHGTPTPNHGGIVQAVGDTWLELVPASGKIELYVEDDGDPMPSAGLNGHVSVENGGTTADYVLKPAGGNKLEAVGAHAPKGAKVIAVLVLADKTKVPVTFVVK</sequence>
<protein>
    <submittedName>
        <fullName evidence="2">Uncharacterized protein</fullName>
    </submittedName>
</protein>
<feature type="chain" id="PRO_5047189802" evidence="1">
    <location>
        <begin position="24"/>
        <end position="125"/>
    </location>
</feature>
<accession>A0ABX0PA39</accession>
<evidence type="ECO:0000313" key="3">
    <source>
        <dbReference type="Proteomes" id="UP000716322"/>
    </source>
</evidence>
<dbReference type="RefSeq" id="WP_166857175.1">
    <property type="nucleotide sequence ID" value="NZ_JAAQOM010000002.1"/>
</dbReference>
<dbReference type="Proteomes" id="UP000716322">
    <property type="component" value="Unassembled WGS sequence"/>
</dbReference>
<keyword evidence="1" id="KW-0732">Signal</keyword>
<keyword evidence="3" id="KW-1185">Reference proteome</keyword>
<organism evidence="2 3">
    <name type="scientific">Telluria antibiotica</name>
    <dbReference type="NCBI Taxonomy" id="2717319"/>
    <lineage>
        <taxon>Bacteria</taxon>
        <taxon>Pseudomonadati</taxon>
        <taxon>Pseudomonadota</taxon>
        <taxon>Betaproteobacteria</taxon>
        <taxon>Burkholderiales</taxon>
        <taxon>Oxalobacteraceae</taxon>
        <taxon>Telluria group</taxon>
        <taxon>Telluria</taxon>
    </lineage>
</organism>
<feature type="signal peptide" evidence="1">
    <location>
        <begin position="1"/>
        <end position="23"/>
    </location>
</feature>
<gene>
    <name evidence="2" type="ORF">HAV22_05195</name>
</gene>
<evidence type="ECO:0000256" key="1">
    <source>
        <dbReference type="SAM" id="SignalP"/>
    </source>
</evidence>
<name>A0ABX0PA39_9BURK</name>
<proteinExistence type="predicted"/>
<dbReference type="EMBL" id="JAAQOM010000002">
    <property type="protein sequence ID" value="NIA53050.1"/>
    <property type="molecule type" value="Genomic_DNA"/>
</dbReference>
<evidence type="ECO:0000313" key="2">
    <source>
        <dbReference type="EMBL" id="NIA53050.1"/>
    </source>
</evidence>
<reference evidence="2 3" key="1">
    <citation type="submission" date="2020-03" db="EMBL/GenBank/DDBJ databases">
        <title>Genome sequence of strain Massilia sp. TW-1.</title>
        <authorList>
            <person name="Chaudhary D.K."/>
        </authorList>
    </citation>
    <scope>NUCLEOTIDE SEQUENCE [LARGE SCALE GENOMIC DNA]</scope>
    <source>
        <strain evidence="2 3">TW-1</strain>
    </source>
</reference>